<dbReference type="GO" id="GO:0005975">
    <property type="term" value="P:carbohydrate metabolic process"/>
    <property type="evidence" value="ECO:0007669"/>
    <property type="project" value="InterPro"/>
</dbReference>
<dbReference type="PANTHER" id="PTHR11927">
    <property type="entry name" value="GALACTOSIDE 2-L-FUCOSYLTRANSFERASE"/>
    <property type="match status" value="1"/>
</dbReference>
<dbReference type="GO" id="GO:0008107">
    <property type="term" value="F:galactoside 2-alpha-L-fucosyltransferase activity"/>
    <property type="evidence" value="ECO:0007669"/>
    <property type="project" value="InterPro"/>
</dbReference>
<proteinExistence type="predicted"/>
<keyword evidence="2" id="KW-0808">Transferase</keyword>
<organism evidence="3">
    <name type="scientific">Florenciella sp. virus SA2</name>
    <dbReference type="NCBI Taxonomy" id="3240092"/>
    <lineage>
        <taxon>Viruses</taxon>
    </lineage>
</organism>
<gene>
    <name evidence="3" type="ORF">FloV-SA2_00325</name>
</gene>
<name>A0AB39JDI7_9VIRU</name>
<evidence type="ECO:0000256" key="2">
    <source>
        <dbReference type="ARBA" id="ARBA00022679"/>
    </source>
</evidence>
<dbReference type="EMBL" id="PP542043">
    <property type="protein sequence ID" value="XDO02143.1"/>
    <property type="molecule type" value="Genomic_DNA"/>
</dbReference>
<evidence type="ECO:0000256" key="1">
    <source>
        <dbReference type="ARBA" id="ARBA00022676"/>
    </source>
</evidence>
<evidence type="ECO:0000313" key="3">
    <source>
        <dbReference type="EMBL" id="XDO02143.1"/>
    </source>
</evidence>
<keyword evidence="1" id="KW-0328">Glycosyltransferase</keyword>
<accession>A0AB39JDI7</accession>
<reference evidence="3" key="1">
    <citation type="submission" date="2024-03" db="EMBL/GenBank/DDBJ databases">
        <title>Eukaryotic viruses encode the ribosomal protein eL40.</title>
        <authorList>
            <person name="Thomy J."/>
            <person name="Schvarcz C.R."/>
            <person name="McBeain K.A."/>
            <person name="Edwards K.F."/>
            <person name="Steward G.F."/>
        </authorList>
    </citation>
    <scope>NUCLEOTIDE SEQUENCE</scope>
    <source>
        <strain evidence="3">FloV-SA2</strain>
    </source>
</reference>
<protein>
    <submittedName>
        <fullName evidence="3">Alpha-1,2-Fucosyltransferase</fullName>
    </submittedName>
</protein>
<dbReference type="CDD" id="cd11301">
    <property type="entry name" value="Fut1_Fut2_like"/>
    <property type="match status" value="1"/>
</dbReference>
<dbReference type="PANTHER" id="PTHR11927:SF9">
    <property type="entry name" value="L-FUCOSYLTRANSFERASE"/>
    <property type="match status" value="1"/>
</dbReference>
<dbReference type="Pfam" id="PF01531">
    <property type="entry name" value="Glyco_transf_11"/>
    <property type="match status" value="1"/>
</dbReference>
<dbReference type="InterPro" id="IPR002516">
    <property type="entry name" value="Glyco_trans_11"/>
</dbReference>
<dbReference type="Gene3D" id="3.40.50.11350">
    <property type="match status" value="1"/>
</dbReference>
<dbReference type="GO" id="GO:0016020">
    <property type="term" value="C:membrane"/>
    <property type="evidence" value="ECO:0007669"/>
    <property type="project" value="InterPro"/>
</dbReference>
<sequence>MYIIIQLIGGLGNQLFQIANAYQLSIKYKRQLFIYEKNGSNRGVYWNNILSYFEKNLITEKEFSEYKKKSKIYNWASRRFEYKEIILDPEHEYYCIEGYYQSYKYFDINLFEKLLNFDVNNNFEKVETDHIALHIRRTDYLNKNFHKPLSLDYYYNSLKQMISALKLDKDIKIYIFSDDLDWCKENFEYKNIVPNYVTLNGEIDELYMMTKFQNIIIANSSFSWWGACLNNQNNKKVIYCPKNWFNNGCHLKTKDLRPENWNIIDDDLIFHKEITLFDKKVFNVISLGSACCMIHNIHCNIYNDLGPLFRRPDNATNFFDWLITDFKSILFIFENLMFKDNAFLCENNFTFKDVNASPQQLKGGWSKVYKKVEFKDKNIGSMIYLHDVKKECVDIPNEFIEKYKRRFNRLYDKIKNHDTIYFMHCFDFQWLEPYFPLVSEIEKIFESCKLINPLCNVKLYFFIHPKYHNNAMFEEYKFIDNVELCFLKNKGFHTDWKANNLTFDEFL</sequence>